<reference evidence="2" key="1">
    <citation type="submission" date="2012-02" db="EMBL/GenBank/DDBJ databases">
        <title>Complete genome sequence of Rickettsia montanensis strain OSU 85-930.</title>
        <authorList>
            <person name="Johnson S.L."/>
            <person name="Munk A.C."/>
            <person name="Han S."/>
            <person name="Bruce D.C."/>
            <person name="Dasch G.A."/>
        </authorList>
    </citation>
    <scope>NUCLEOTIDE SEQUENCE [LARGE SCALE GENOMIC DNA]</scope>
    <source>
        <strain evidence="2">OSU 85-930</strain>
    </source>
</reference>
<keyword evidence="2" id="KW-1185">Reference proteome</keyword>
<dbReference type="Proteomes" id="UP000008008">
    <property type="component" value="Chromosome"/>
</dbReference>
<proteinExistence type="predicted"/>
<accession>H8KAM2</accession>
<name>H8KAM2_RICMS</name>
<sequence length="79" mass="9028">MLYGKFTDYLKEKLQNEEILVGCINEALEQYFVDHNKEAHINRQHIYRMLSSKGNPSVDNIGSLLNALGLQLKVEACAF</sequence>
<evidence type="ECO:0000313" key="1">
    <source>
        <dbReference type="EMBL" id="AFC73613.1"/>
    </source>
</evidence>
<dbReference type="AlphaFoldDB" id="H8KAM2"/>
<dbReference type="HOGENOM" id="CLU_137365_3_1_5"/>
<gene>
    <name evidence="1" type="ordered locus">MCI_03815</name>
</gene>
<evidence type="ECO:0000313" key="2">
    <source>
        <dbReference type="Proteomes" id="UP000008008"/>
    </source>
</evidence>
<dbReference type="EMBL" id="CP003340">
    <property type="protein sequence ID" value="AFC73613.1"/>
    <property type="molecule type" value="Genomic_DNA"/>
</dbReference>
<protein>
    <submittedName>
        <fullName evidence="1">Transcriptional regulator</fullName>
    </submittedName>
</protein>
<organism evidence="1 2">
    <name type="scientific">Rickettsia montanensis (strain OSU 85-930)</name>
    <dbReference type="NCBI Taxonomy" id="1105114"/>
    <lineage>
        <taxon>Bacteria</taxon>
        <taxon>Pseudomonadati</taxon>
        <taxon>Pseudomonadota</taxon>
        <taxon>Alphaproteobacteria</taxon>
        <taxon>Rickettsiales</taxon>
        <taxon>Rickettsiaceae</taxon>
        <taxon>Rickettsieae</taxon>
        <taxon>Rickettsia</taxon>
        <taxon>spotted fever group</taxon>
    </lineage>
</organism>
<dbReference type="KEGG" id="rmo:MCI_03815"/>